<feature type="region of interest" description="Disordered" evidence="2">
    <location>
        <begin position="31"/>
        <end position="50"/>
    </location>
</feature>
<reference evidence="4 5" key="1">
    <citation type="submission" date="2018-08" db="EMBL/GenBank/DDBJ databases">
        <title>Draft genome of the lignicolous fungus Coniochaeta pulveracea.</title>
        <authorList>
            <person name="Borstlap C.J."/>
            <person name="De Witt R.N."/>
            <person name="Botha A."/>
            <person name="Volschenk H."/>
        </authorList>
    </citation>
    <scope>NUCLEOTIDE SEQUENCE [LARGE SCALE GENOMIC DNA]</scope>
    <source>
        <strain evidence="4 5">CAB683</strain>
    </source>
</reference>
<sequence length="568" mass="58323">MVRYALTLGLLGLSAVTNALPITDKRQTFGIGGGSSNLGPGDSQPTTPCLADVPLAEQPPCIITSIGTFNPGKRQTFVIGGGSSNFSPGSTPKPCLAGIPLTEQPPCILGSTSTFRPGKRQIFGIGGGSSSFKPGSTPKPCLAGIPLTEQPPCILGSTSTFRPGKRQIFGIGGGSSNFGAGSSPPATPCLAGVPLAQQPPCIITSTGTFRPGKEKRFTLPADSQNNINDAIDTLEKELEALQNKEDKTDDDYQQIVDYQAALSYLVNVEVISAPPGTTTTFHPGKRSELTNAKDCSNLAGTELAYEHLIQKGNLSPQEARIAQQLADYNKACGVTIEKSPSGTTTIIKPSDKRQTFAIGKAACQPSDISVLTAVLNALTATYGSPSKAPTNILTTEQVIVYILGLCGKSVDGWTTIIPGIPIPGGPITPDPTVPGGPITPDPTVPGAPIVPDPTVPGAPIVPDPTVPGAPIVPDPTVPGGPITPDPTVPGGPIHPSDKRQLLVSDPAALLQALTILESSYGTYGSGTIPVPVFLIMEGIVTILQSTPGVVVPGWPILGAGSTTIKPSD</sequence>
<dbReference type="AlphaFoldDB" id="A0A420YI52"/>
<organism evidence="4 5">
    <name type="scientific">Coniochaeta pulveracea</name>
    <dbReference type="NCBI Taxonomy" id="177199"/>
    <lineage>
        <taxon>Eukaryota</taxon>
        <taxon>Fungi</taxon>
        <taxon>Dikarya</taxon>
        <taxon>Ascomycota</taxon>
        <taxon>Pezizomycotina</taxon>
        <taxon>Sordariomycetes</taxon>
        <taxon>Sordariomycetidae</taxon>
        <taxon>Coniochaetales</taxon>
        <taxon>Coniochaetaceae</taxon>
        <taxon>Coniochaeta</taxon>
    </lineage>
</organism>
<evidence type="ECO:0000313" key="4">
    <source>
        <dbReference type="EMBL" id="RKU47542.1"/>
    </source>
</evidence>
<feature type="chain" id="PRO_5019014070" evidence="3">
    <location>
        <begin position="20"/>
        <end position="568"/>
    </location>
</feature>
<proteinExistence type="predicted"/>
<dbReference type="EMBL" id="QVQW01000008">
    <property type="protein sequence ID" value="RKU47542.1"/>
    <property type="molecule type" value="Genomic_DNA"/>
</dbReference>
<comment type="caution">
    <text evidence="4">The sequence shown here is derived from an EMBL/GenBank/DDBJ whole genome shotgun (WGS) entry which is preliminary data.</text>
</comment>
<feature type="signal peptide" evidence="3">
    <location>
        <begin position="1"/>
        <end position="19"/>
    </location>
</feature>
<keyword evidence="5" id="KW-1185">Reference proteome</keyword>
<feature type="coiled-coil region" evidence="1">
    <location>
        <begin position="224"/>
        <end position="251"/>
    </location>
</feature>
<gene>
    <name evidence="4" type="ORF">DL546_006113</name>
</gene>
<accession>A0A420YI52</accession>
<dbReference type="STRING" id="177199.A0A420YI52"/>
<evidence type="ECO:0000256" key="1">
    <source>
        <dbReference type="SAM" id="Coils"/>
    </source>
</evidence>
<keyword evidence="1" id="KW-0175">Coiled coil</keyword>
<evidence type="ECO:0000256" key="3">
    <source>
        <dbReference type="SAM" id="SignalP"/>
    </source>
</evidence>
<keyword evidence="3" id="KW-0732">Signal</keyword>
<name>A0A420YI52_9PEZI</name>
<evidence type="ECO:0000256" key="2">
    <source>
        <dbReference type="SAM" id="MobiDB-lite"/>
    </source>
</evidence>
<dbReference type="OrthoDB" id="4762260at2759"/>
<evidence type="ECO:0000313" key="5">
    <source>
        <dbReference type="Proteomes" id="UP000275385"/>
    </source>
</evidence>
<protein>
    <submittedName>
        <fullName evidence="4">Uncharacterized protein</fullName>
    </submittedName>
</protein>
<dbReference type="Proteomes" id="UP000275385">
    <property type="component" value="Unassembled WGS sequence"/>
</dbReference>